<evidence type="ECO:0000313" key="1">
    <source>
        <dbReference type="EMBL" id="HCW92846.1"/>
    </source>
</evidence>
<dbReference type="AlphaFoldDB" id="A0A3D5QAJ5"/>
<dbReference type="PANTHER" id="PTHR46018">
    <property type="entry name" value="ZINC PHOSPHODIESTERASE ELAC PROTEIN 1"/>
    <property type="match status" value="1"/>
</dbReference>
<dbReference type="Gene3D" id="3.60.15.10">
    <property type="entry name" value="Ribonuclease Z/Hydroxyacylglutathione hydrolase-like"/>
    <property type="match status" value="1"/>
</dbReference>
<dbReference type="SUPFAM" id="SSF56281">
    <property type="entry name" value="Metallo-hydrolase/oxidoreductase"/>
    <property type="match status" value="1"/>
</dbReference>
<dbReference type="InterPro" id="IPR036866">
    <property type="entry name" value="RibonucZ/Hydroxyglut_hydro"/>
</dbReference>
<sequence length="329" mass="38454">MKHNFIIKPINSPFEDTAFFVRNIYKKKAFLLDCGRLGNISNSEVLSISDIFISHAHVDHFYGFDRILRSFLRSEKHIRFFGPPGIIENVSGKLRGYTWNLAQDYKFTLEVIELNSKKPYKRAMFRSYESFKPEIEKYSPEKIDLGDGFTLTFQFFDHGTISVGYRINEFIHINIKKNSCEQYGFIPGKWLTELKDELRKGNRETILNVSTFDGTKEYSIKELEEMLVIYSPAQDLTFITDNAPTYENYVKAINFAENSHILLIESMFMKTDVTHAVKKKHLTTDLAKNIFCKSGSKYVKFFHFAPKYEKEKPAFYQNLYNGVAKKIFK</sequence>
<reference evidence="1 2" key="1">
    <citation type="journal article" date="2018" name="Nat. Biotechnol.">
        <title>A standardized bacterial taxonomy based on genome phylogeny substantially revises the tree of life.</title>
        <authorList>
            <person name="Parks D.H."/>
            <person name="Chuvochina M."/>
            <person name="Waite D.W."/>
            <person name="Rinke C."/>
            <person name="Skarshewski A."/>
            <person name="Chaumeil P.A."/>
            <person name="Hugenholtz P."/>
        </authorList>
    </citation>
    <scope>NUCLEOTIDE SEQUENCE [LARGE SCALE GENOMIC DNA]</scope>
    <source>
        <strain evidence="1">UBA8672</strain>
    </source>
</reference>
<protein>
    <submittedName>
        <fullName evidence="1">Ribonuclease Z</fullName>
    </submittedName>
</protein>
<name>A0A3D5QAJ5_FLESI</name>
<proteinExistence type="predicted"/>
<dbReference type="Proteomes" id="UP000262325">
    <property type="component" value="Unassembled WGS sequence"/>
</dbReference>
<organism evidence="1 2">
    <name type="scientific">Flexistipes sinusarabici</name>
    <dbReference type="NCBI Taxonomy" id="2352"/>
    <lineage>
        <taxon>Bacteria</taxon>
        <taxon>Pseudomonadati</taxon>
        <taxon>Deferribacterota</taxon>
        <taxon>Deferribacteres</taxon>
        <taxon>Deferribacterales</taxon>
        <taxon>Flexistipitaceae</taxon>
        <taxon>Flexistipes</taxon>
    </lineage>
</organism>
<dbReference type="EMBL" id="DPPF01000085">
    <property type="protein sequence ID" value="HCW92846.1"/>
    <property type="molecule type" value="Genomic_DNA"/>
</dbReference>
<dbReference type="GO" id="GO:0042781">
    <property type="term" value="F:3'-tRNA processing endoribonuclease activity"/>
    <property type="evidence" value="ECO:0007669"/>
    <property type="project" value="TreeGrafter"/>
</dbReference>
<dbReference type="PANTHER" id="PTHR46018:SF7">
    <property type="entry name" value="RIBONUCLEASE Z"/>
    <property type="match status" value="1"/>
</dbReference>
<accession>A0A3D5QAJ5</accession>
<evidence type="ECO:0000313" key="2">
    <source>
        <dbReference type="Proteomes" id="UP000262325"/>
    </source>
</evidence>
<comment type="caution">
    <text evidence="1">The sequence shown here is derived from an EMBL/GenBank/DDBJ whole genome shotgun (WGS) entry which is preliminary data.</text>
</comment>
<gene>
    <name evidence="1" type="ORF">DHM44_04115</name>
</gene>